<sequence>MSLCAFDMDYRVKASLLIVLMHCTLLTLADTDLVGFQKVRQQLDSLGRIQNVVISDKGVFICRFGICYYSSFEALNRRFPGLFPTVEDYQIQTGLPSLLSNTCSYLKAQNTTSLGPTIETECSKLAIPGDGDDCCQTFKSIVPYTNYSSYRILYNLQGQQCYTLQLFTIGTCGDYPASNECANCLQDTHLMALYAYNYVTMSVGFNNFQIQSYCSCKALS</sequence>
<evidence type="ECO:0000313" key="1">
    <source>
        <dbReference type="EMBL" id="KAH3828386.1"/>
    </source>
</evidence>
<dbReference type="AlphaFoldDB" id="A0A9D4H7G6"/>
<comment type="caution">
    <text evidence="1">The sequence shown here is derived from an EMBL/GenBank/DDBJ whole genome shotgun (WGS) entry which is preliminary data.</text>
</comment>
<keyword evidence="2" id="KW-1185">Reference proteome</keyword>
<organism evidence="1 2">
    <name type="scientific">Dreissena polymorpha</name>
    <name type="common">Zebra mussel</name>
    <name type="synonym">Mytilus polymorpha</name>
    <dbReference type="NCBI Taxonomy" id="45954"/>
    <lineage>
        <taxon>Eukaryota</taxon>
        <taxon>Metazoa</taxon>
        <taxon>Spiralia</taxon>
        <taxon>Lophotrochozoa</taxon>
        <taxon>Mollusca</taxon>
        <taxon>Bivalvia</taxon>
        <taxon>Autobranchia</taxon>
        <taxon>Heteroconchia</taxon>
        <taxon>Euheterodonta</taxon>
        <taxon>Imparidentia</taxon>
        <taxon>Neoheterodontei</taxon>
        <taxon>Myida</taxon>
        <taxon>Dreissenoidea</taxon>
        <taxon>Dreissenidae</taxon>
        <taxon>Dreissena</taxon>
    </lineage>
</organism>
<name>A0A9D4H7G6_DREPO</name>
<proteinExistence type="predicted"/>
<accession>A0A9D4H7G6</accession>
<evidence type="ECO:0000313" key="2">
    <source>
        <dbReference type="Proteomes" id="UP000828390"/>
    </source>
</evidence>
<gene>
    <name evidence="1" type="ORF">DPMN_130344</name>
</gene>
<reference evidence="1" key="2">
    <citation type="submission" date="2020-11" db="EMBL/GenBank/DDBJ databases">
        <authorList>
            <person name="McCartney M.A."/>
            <person name="Auch B."/>
            <person name="Kono T."/>
            <person name="Mallez S."/>
            <person name="Becker A."/>
            <person name="Gohl D.M."/>
            <person name="Silverstein K.A.T."/>
            <person name="Koren S."/>
            <person name="Bechman K.B."/>
            <person name="Herman A."/>
            <person name="Abrahante J.E."/>
            <person name="Garbe J."/>
        </authorList>
    </citation>
    <scope>NUCLEOTIDE SEQUENCE</scope>
    <source>
        <strain evidence="1">Duluth1</strain>
        <tissue evidence="1">Whole animal</tissue>
    </source>
</reference>
<dbReference type="Proteomes" id="UP000828390">
    <property type="component" value="Unassembled WGS sequence"/>
</dbReference>
<protein>
    <submittedName>
        <fullName evidence="1">Uncharacterized protein</fullName>
    </submittedName>
</protein>
<dbReference type="EMBL" id="JAIWYP010000005">
    <property type="protein sequence ID" value="KAH3828386.1"/>
    <property type="molecule type" value="Genomic_DNA"/>
</dbReference>
<reference evidence="1" key="1">
    <citation type="journal article" date="2019" name="bioRxiv">
        <title>The Genome of the Zebra Mussel, Dreissena polymorpha: A Resource for Invasive Species Research.</title>
        <authorList>
            <person name="McCartney M.A."/>
            <person name="Auch B."/>
            <person name="Kono T."/>
            <person name="Mallez S."/>
            <person name="Zhang Y."/>
            <person name="Obille A."/>
            <person name="Becker A."/>
            <person name="Abrahante J.E."/>
            <person name="Garbe J."/>
            <person name="Badalamenti J.P."/>
            <person name="Herman A."/>
            <person name="Mangelson H."/>
            <person name="Liachko I."/>
            <person name="Sullivan S."/>
            <person name="Sone E.D."/>
            <person name="Koren S."/>
            <person name="Silverstein K.A.T."/>
            <person name="Beckman K.B."/>
            <person name="Gohl D.M."/>
        </authorList>
    </citation>
    <scope>NUCLEOTIDE SEQUENCE</scope>
    <source>
        <strain evidence="1">Duluth1</strain>
        <tissue evidence="1">Whole animal</tissue>
    </source>
</reference>